<evidence type="ECO:0000313" key="9">
    <source>
        <dbReference type="EMBL" id="RWQ98296.1"/>
    </source>
</evidence>
<evidence type="ECO:0000256" key="7">
    <source>
        <dbReference type="SAM" id="Phobius"/>
    </source>
</evidence>
<gene>
    <name evidence="9" type="ORF">C8Q69DRAFT_166245</name>
</gene>
<feature type="transmembrane region" description="Helical" evidence="7">
    <location>
        <begin position="141"/>
        <end position="157"/>
    </location>
</feature>
<feature type="transmembrane region" description="Helical" evidence="7">
    <location>
        <begin position="111"/>
        <end position="129"/>
    </location>
</feature>
<feature type="region of interest" description="Disordered" evidence="6">
    <location>
        <begin position="292"/>
        <end position="312"/>
    </location>
</feature>
<dbReference type="GeneID" id="39594999"/>
<comment type="subcellular location">
    <subcellularLocation>
        <location evidence="1">Membrane</location>
        <topology evidence="1">Multi-pass membrane protein</topology>
    </subcellularLocation>
</comment>
<dbReference type="InterPro" id="IPR049326">
    <property type="entry name" value="Rhodopsin_dom_fungi"/>
</dbReference>
<evidence type="ECO:0000313" key="10">
    <source>
        <dbReference type="Proteomes" id="UP000283841"/>
    </source>
</evidence>
<evidence type="ECO:0000256" key="4">
    <source>
        <dbReference type="ARBA" id="ARBA00023136"/>
    </source>
</evidence>
<reference evidence="9 10" key="1">
    <citation type="journal article" date="2018" name="Front. Microbiol.">
        <title>Genomic and genetic insights into a cosmopolitan fungus, Paecilomyces variotii (Eurotiales).</title>
        <authorList>
            <person name="Urquhart A.S."/>
            <person name="Mondo S.J."/>
            <person name="Makela M.R."/>
            <person name="Hane J.K."/>
            <person name="Wiebenga A."/>
            <person name="He G."/>
            <person name="Mihaltcheva S."/>
            <person name="Pangilinan J."/>
            <person name="Lipzen A."/>
            <person name="Barry K."/>
            <person name="de Vries R.P."/>
            <person name="Grigoriev I.V."/>
            <person name="Idnurm A."/>
        </authorList>
    </citation>
    <scope>NUCLEOTIDE SEQUENCE [LARGE SCALE GENOMIC DNA]</scope>
    <source>
        <strain evidence="9 10">CBS 101075</strain>
    </source>
</reference>
<dbReference type="EMBL" id="RCNU01000002">
    <property type="protein sequence ID" value="RWQ98296.1"/>
    <property type="molecule type" value="Genomic_DNA"/>
</dbReference>
<evidence type="ECO:0000256" key="6">
    <source>
        <dbReference type="SAM" id="MobiDB-lite"/>
    </source>
</evidence>
<dbReference type="GO" id="GO:0016020">
    <property type="term" value="C:membrane"/>
    <property type="evidence" value="ECO:0007669"/>
    <property type="project" value="UniProtKB-SubCell"/>
</dbReference>
<evidence type="ECO:0000256" key="5">
    <source>
        <dbReference type="ARBA" id="ARBA00038359"/>
    </source>
</evidence>
<feature type="transmembrane region" description="Helical" evidence="7">
    <location>
        <begin position="28"/>
        <end position="48"/>
    </location>
</feature>
<feature type="domain" description="Rhodopsin" evidence="8">
    <location>
        <begin position="46"/>
        <end position="285"/>
    </location>
</feature>
<feature type="region of interest" description="Disordered" evidence="6">
    <location>
        <begin position="366"/>
        <end position="416"/>
    </location>
</feature>
<feature type="transmembrane region" description="Helical" evidence="7">
    <location>
        <begin position="263"/>
        <end position="284"/>
    </location>
</feature>
<feature type="compositionally biased region" description="Polar residues" evidence="6">
    <location>
        <begin position="294"/>
        <end position="312"/>
    </location>
</feature>
<sequence length="416" mass="47159">MAPLSDRETLQSLRARQSHDYRNSIRHWDVMCQAICLSISTILVLLRLWTKLHIVRAPGWEDCTSVMSLLGIIAYSVISLEADKHGSGVHQSQVTPEDLRYYAQLANISQIIYGPLIFVAKLSILLLYLRAFTPSRPGKTFYAIHFLLWFNFLFYTANTLTKVFQCIPRAKIWDPETPGRCVNVNALIQTSAGLNVFSDFSLLVLPIVAIWKLHMKTSQKLGISAVFAAGLFGCISSIMRLVIGIEKQGTQDKTYDWFPEFLWTSAEITSAIITSCLPALPNFFRHYFRKARTPSRNSQHQTNSTNRHPYSRNHFNSTPHSHLGVPWYHRNPSDDDLLPHSYYMELDEAKPSLSPGAVVKTEIIAESRPESRDYPPSISSVNAREEGERQCPSSRNGILKTVQVEIQTTDEERATS</sequence>
<dbReference type="RefSeq" id="XP_028487941.1">
    <property type="nucleotide sequence ID" value="XM_028625722.1"/>
</dbReference>
<proteinExistence type="inferred from homology"/>
<keyword evidence="2 7" id="KW-0812">Transmembrane</keyword>
<comment type="similarity">
    <text evidence="5">Belongs to the SAT4 family.</text>
</comment>
<keyword evidence="3 7" id="KW-1133">Transmembrane helix</keyword>
<accession>A0A443I2L2</accession>
<organism evidence="9 10">
    <name type="scientific">Byssochlamys spectabilis</name>
    <name type="common">Paecilomyces variotii</name>
    <dbReference type="NCBI Taxonomy" id="264951"/>
    <lineage>
        <taxon>Eukaryota</taxon>
        <taxon>Fungi</taxon>
        <taxon>Dikarya</taxon>
        <taxon>Ascomycota</taxon>
        <taxon>Pezizomycotina</taxon>
        <taxon>Eurotiomycetes</taxon>
        <taxon>Eurotiomycetidae</taxon>
        <taxon>Eurotiales</taxon>
        <taxon>Thermoascaceae</taxon>
        <taxon>Paecilomyces</taxon>
    </lineage>
</organism>
<dbReference type="AlphaFoldDB" id="A0A443I2L2"/>
<protein>
    <submittedName>
        <fullName evidence="9">Integral membrane protein</fullName>
    </submittedName>
</protein>
<comment type="caution">
    <text evidence="9">The sequence shown here is derived from an EMBL/GenBank/DDBJ whole genome shotgun (WGS) entry which is preliminary data.</text>
</comment>
<evidence type="ECO:0000256" key="1">
    <source>
        <dbReference type="ARBA" id="ARBA00004141"/>
    </source>
</evidence>
<dbReference type="Pfam" id="PF20684">
    <property type="entry name" value="Fung_rhodopsin"/>
    <property type="match status" value="1"/>
</dbReference>
<dbReference type="InterPro" id="IPR052337">
    <property type="entry name" value="SAT4-like"/>
</dbReference>
<dbReference type="PANTHER" id="PTHR33048">
    <property type="entry name" value="PTH11-LIKE INTEGRAL MEMBRANE PROTEIN (AFU_ORTHOLOGUE AFUA_5G11245)"/>
    <property type="match status" value="1"/>
</dbReference>
<feature type="transmembrane region" description="Helical" evidence="7">
    <location>
        <begin position="223"/>
        <end position="243"/>
    </location>
</feature>
<name>A0A443I2L2_BYSSP</name>
<evidence type="ECO:0000259" key="8">
    <source>
        <dbReference type="Pfam" id="PF20684"/>
    </source>
</evidence>
<dbReference type="PANTHER" id="PTHR33048:SF160">
    <property type="entry name" value="SAT4 FAMILY MEMBRANE PROTEIN"/>
    <property type="match status" value="1"/>
</dbReference>
<keyword evidence="10" id="KW-1185">Reference proteome</keyword>
<evidence type="ECO:0000256" key="3">
    <source>
        <dbReference type="ARBA" id="ARBA00022989"/>
    </source>
</evidence>
<dbReference type="Proteomes" id="UP000283841">
    <property type="component" value="Unassembled WGS sequence"/>
</dbReference>
<dbReference type="VEuPathDB" id="FungiDB:C8Q69DRAFT_166245"/>
<dbReference type="STRING" id="264951.A0A443I2L2"/>
<evidence type="ECO:0000256" key="2">
    <source>
        <dbReference type="ARBA" id="ARBA00022692"/>
    </source>
</evidence>
<keyword evidence="4 7" id="KW-0472">Membrane</keyword>